<reference evidence="6 7" key="1">
    <citation type="submission" date="2017-06" db="EMBL/GenBank/DDBJ databases">
        <title>Novel microbial phyla capable of carbon fixation and sulfur reduction in deep-sea sediments.</title>
        <authorList>
            <person name="Huang J."/>
            <person name="Baker B."/>
            <person name="Wang Y."/>
        </authorList>
    </citation>
    <scope>NUCLEOTIDE SEQUENCE [LARGE SCALE GENOMIC DNA]</scope>
    <source>
        <strain evidence="6">B3_TA06</strain>
    </source>
</reference>
<evidence type="ECO:0000256" key="5">
    <source>
        <dbReference type="RuleBase" id="RU000562"/>
    </source>
</evidence>
<evidence type="ECO:0000313" key="7">
    <source>
        <dbReference type="Proteomes" id="UP000317778"/>
    </source>
</evidence>
<comment type="similarity">
    <text evidence="1 4 5">Belongs to the bacterial ribosomal protein bL21 family.</text>
</comment>
<dbReference type="InterPro" id="IPR001787">
    <property type="entry name" value="Ribosomal_bL21"/>
</dbReference>
<accession>A0A532VB47</accession>
<evidence type="ECO:0000256" key="4">
    <source>
        <dbReference type="HAMAP-Rule" id="MF_01363"/>
    </source>
</evidence>
<dbReference type="GO" id="GO:0003735">
    <property type="term" value="F:structural constituent of ribosome"/>
    <property type="evidence" value="ECO:0007669"/>
    <property type="project" value="InterPro"/>
</dbReference>
<evidence type="ECO:0000256" key="1">
    <source>
        <dbReference type="ARBA" id="ARBA00008563"/>
    </source>
</evidence>
<dbReference type="GO" id="GO:0005840">
    <property type="term" value="C:ribosome"/>
    <property type="evidence" value="ECO:0007669"/>
    <property type="project" value="UniProtKB-KW"/>
</dbReference>
<organism evidence="6 7">
    <name type="scientific">candidate division TA06 bacterium B3_TA06</name>
    <dbReference type="NCBI Taxonomy" id="2012487"/>
    <lineage>
        <taxon>Bacteria</taxon>
        <taxon>Bacteria division TA06</taxon>
    </lineage>
</organism>
<comment type="subunit">
    <text evidence="4">Part of the 50S ribosomal subunit. Contacts protein L20.</text>
</comment>
<proteinExistence type="inferred from homology"/>
<comment type="caution">
    <text evidence="6">The sequence shown here is derived from an EMBL/GenBank/DDBJ whole genome shotgun (WGS) entry which is preliminary data.</text>
</comment>
<gene>
    <name evidence="4 6" type="primary">rplU</name>
    <name evidence="6" type="ORF">CEE36_01220</name>
</gene>
<evidence type="ECO:0000313" key="6">
    <source>
        <dbReference type="EMBL" id="TKJ44391.1"/>
    </source>
</evidence>
<evidence type="ECO:0000256" key="2">
    <source>
        <dbReference type="ARBA" id="ARBA00022980"/>
    </source>
</evidence>
<dbReference type="InterPro" id="IPR036164">
    <property type="entry name" value="bL21-like_sf"/>
</dbReference>
<dbReference type="InterPro" id="IPR028909">
    <property type="entry name" value="bL21-like"/>
</dbReference>
<keyword evidence="3 4" id="KW-0687">Ribonucleoprotein</keyword>
<sequence length="101" mass="11609">MYAIVEIAGFDYKVKPGDRITVPHLPNQAGEELEFSRVKLLRDEKELRLSPKASVKAKVLGHHRGKKVIVYKFKRRKGYRRKIGYRDSLTDLEVSAIITKG</sequence>
<dbReference type="EMBL" id="NJBO01000001">
    <property type="protein sequence ID" value="TKJ44391.1"/>
    <property type="molecule type" value="Genomic_DNA"/>
</dbReference>
<dbReference type="AlphaFoldDB" id="A0A532VB47"/>
<name>A0A532VB47_UNCT6</name>
<dbReference type="GO" id="GO:0006412">
    <property type="term" value="P:translation"/>
    <property type="evidence" value="ECO:0007669"/>
    <property type="project" value="UniProtKB-UniRule"/>
</dbReference>
<keyword evidence="4 5" id="KW-0694">RNA-binding</keyword>
<keyword evidence="4 5" id="KW-0699">rRNA-binding</keyword>
<dbReference type="Proteomes" id="UP000317778">
    <property type="component" value="Unassembled WGS sequence"/>
</dbReference>
<evidence type="ECO:0000256" key="3">
    <source>
        <dbReference type="ARBA" id="ARBA00023274"/>
    </source>
</evidence>
<comment type="function">
    <text evidence="4 5">This protein binds to 23S rRNA in the presence of protein L20.</text>
</comment>
<dbReference type="GO" id="GO:0019843">
    <property type="term" value="F:rRNA binding"/>
    <property type="evidence" value="ECO:0007669"/>
    <property type="project" value="UniProtKB-UniRule"/>
</dbReference>
<dbReference type="GO" id="GO:0005737">
    <property type="term" value="C:cytoplasm"/>
    <property type="evidence" value="ECO:0007669"/>
    <property type="project" value="UniProtKB-ARBA"/>
</dbReference>
<dbReference type="GO" id="GO:1990904">
    <property type="term" value="C:ribonucleoprotein complex"/>
    <property type="evidence" value="ECO:0007669"/>
    <property type="project" value="UniProtKB-KW"/>
</dbReference>
<keyword evidence="2 4" id="KW-0689">Ribosomal protein</keyword>
<dbReference type="SUPFAM" id="SSF141091">
    <property type="entry name" value="L21p-like"/>
    <property type="match status" value="1"/>
</dbReference>
<dbReference type="Pfam" id="PF00829">
    <property type="entry name" value="Ribosomal_L21p"/>
    <property type="match status" value="1"/>
</dbReference>
<dbReference type="PANTHER" id="PTHR21349:SF0">
    <property type="entry name" value="LARGE RIBOSOMAL SUBUNIT PROTEIN BL21M"/>
    <property type="match status" value="1"/>
</dbReference>
<dbReference type="PANTHER" id="PTHR21349">
    <property type="entry name" value="50S RIBOSOMAL PROTEIN L21"/>
    <property type="match status" value="1"/>
</dbReference>
<protein>
    <recommendedName>
        <fullName evidence="4">Large ribosomal subunit protein bL21</fullName>
    </recommendedName>
</protein>
<dbReference type="HAMAP" id="MF_01363">
    <property type="entry name" value="Ribosomal_bL21"/>
    <property type="match status" value="1"/>
</dbReference>
<dbReference type="NCBIfam" id="TIGR00061">
    <property type="entry name" value="L21"/>
    <property type="match status" value="1"/>
</dbReference>